<dbReference type="InterPro" id="IPR021899">
    <property type="entry name" value="DUF3511"/>
</dbReference>
<dbReference type="EMBL" id="JAATIQ010000375">
    <property type="protein sequence ID" value="KAF4358798.1"/>
    <property type="molecule type" value="Genomic_DNA"/>
</dbReference>
<protein>
    <submittedName>
        <fullName evidence="2">Uncharacterized protein</fullName>
    </submittedName>
</protein>
<evidence type="ECO:0000313" key="3">
    <source>
        <dbReference type="Proteomes" id="UP000583929"/>
    </source>
</evidence>
<proteinExistence type="predicted"/>
<feature type="region of interest" description="Disordered" evidence="1">
    <location>
        <begin position="92"/>
        <end position="117"/>
    </location>
</feature>
<gene>
    <name evidence="2" type="ORF">G4B88_029614</name>
</gene>
<evidence type="ECO:0000313" key="2">
    <source>
        <dbReference type="EMBL" id="KAF4358798.1"/>
    </source>
</evidence>
<reference evidence="2 3" key="1">
    <citation type="journal article" date="2020" name="bioRxiv">
        <title>Sequence and annotation of 42 cannabis genomes reveals extensive copy number variation in cannabinoid synthesis and pathogen resistance genes.</title>
        <authorList>
            <person name="Mckernan K.J."/>
            <person name="Helbert Y."/>
            <person name="Kane L.T."/>
            <person name="Ebling H."/>
            <person name="Zhang L."/>
            <person name="Liu B."/>
            <person name="Eaton Z."/>
            <person name="Mclaughlin S."/>
            <person name="Kingan S."/>
            <person name="Baybayan P."/>
            <person name="Concepcion G."/>
            <person name="Jordan M."/>
            <person name="Riva A."/>
            <person name="Barbazuk W."/>
            <person name="Harkins T."/>
        </authorList>
    </citation>
    <scope>NUCLEOTIDE SEQUENCE [LARGE SCALE GENOMIC DNA]</scope>
    <source>
        <strain evidence="3">cv. Jamaican Lion 4</strain>
        <tissue evidence="2">Leaf</tissue>
    </source>
</reference>
<dbReference type="AlphaFoldDB" id="A0A7J6EK33"/>
<name>A0A7J6EK33_CANSA</name>
<accession>A0A7J6EK33</accession>
<dbReference type="PANTHER" id="PTHR33193">
    <property type="entry name" value="DOMAIN PROTEIN, PUTATIVE (DUF3511)-RELATED"/>
    <property type="match status" value="1"/>
</dbReference>
<evidence type="ECO:0000256" key="1">
    <source>
        <dbReference type="SAM" id="MobiDB-lite"/>
    </source>
</evidence>
<comment type="caution">
    <text evidence="2">The sequence shown here is derived from an EMBL/GenBank/DDBJ whole genome shotgun (WGS) entry which is preliminary data.</text>
</comment>
<keyword evidence="3" id="KW-1185">Reference proteome</keyword>
<sequence length="117" mass="13355">MENFRSRSCRDGGGGSGMQMDVYYGNKAAPTIIRDLRCYSANYAGGVGSTSKSWSLNDPELQRKKRVVGYKAYVVEGKMKGSFRKSFKWIKRKKKKKKEEEEEEEEGAAGRAQRERE</sequence>
<dbReference type="Pfam" id="PF12023">
    <property type="entry name" value="DUF3511"/>
    <property type="match status" value="1"/>
</dbReference>
<organism evidence="2 3">
    <name type="scientific">Cannabis sativa</name>
    <name type="common">Hemp</name>
    <name type="synonym">Marijuana</name>
    <dbReference type="NCBI Taxonomy" id="3483"/>
    <lineage>
        <taxon>Eukaryota</taxon>
        <taxon>Viridiplantae</taxon>
        <taxon>Streptophyta</taxon>
        <taxon>Embryophyta</taxon>
        <taxon>Tracheophyta</taxon>
        <taxon>Spermatophyta</taxon>
        <taxon>Magnoliopsida</taxon>
        <taxon>eudicotyledons</taxon>
        <taxon>Gunneridae</taxon>
        <taxon>Pentapetalae</taxon>
        <taxon>rosids</taxon>
        <taxon>fabids</taxon>
        <taxon>Rosales</taxon>
        <taxon>Cannabaceae</taxon>
        <taxon>Cannabis</taxon>
    </lineage>
</organism>
<dbReference type="PANTHER" id="PTHR33193:SF71">
    <property type="entry name" value="OS02G0223700 PROTEIN"/>
    <property type="match status" value="1"/>
</dbReference>
<dbReference type="Proteomes" id="UP000583929">
    <property type="component" value="Unassembled WGS sequence"/>
</dbReference>